<sequence length="490" mass="50212">MEGRGHRVAGAVLATVVTSAAVVTSGFVTLHSSASPRVPSPFGTRRPGAPSPGARPVAAPATTPDAAETSAPAESTSPSPAPVVKGAVPIAELQGAAVGTSVTVAAPTGASAVRWIIDGRFKEKDTAAPYAVRLALGPGRHRLEARMLRDGVRSSVRVRFHVTGTAPRRTPVPSAPAVRPVGPDPTKRLPTLPAPLQTIDVSDSDGLSVALAEAQPGDRIHLADGTYTSDQFEAAASGTAARPVVLEGSPQAVLTTGDTEHGGYALHVTGSFWRLVGFSVRNAKKGIVLDGSVGTVLDSLDVGMIGEEGVHFRSGSSLNAIVRSTVHDTGLFQARYGEGVYVGTAHSNWADVTGGQPDRTDHVLIADDTISDAAAEGIDVKEGTTGGVIRGVRFTRDGTSGQNSADSWVDVKGNGWTVTGNSGSTTLLDAFQVHQVVDGWGRGNAFRANRVTGGVPGWTVGIYPPKAGSGNRVACDDRGGRKGVSNVSCG</sequence>
<evidence type="ECO:0000256" key="1">
    <source>
        <dbReference type="SAM" id="MobiDB-lite"/>
    </source>
</evidence>
<evidence type="ECO:0000313" key="3">
    <source>
        <dbReference type="Proteomes" id="UP000293638"/>
    </source>
</evidence>
<dbReference type="Proteomes" id="UP000293638">
    <property type="component" value="Unassembled WGS sequence"/>
</dbReference>
<dbReference type="RefSeq" id="WP_130493134.1">
    <property type="nucleotide sequence ID" value="NZ_SGXD01000003.1"/>
</dbReference>
<comment type="caution">
    <text evidence="2">The sequence shown here is derived from an EMBL/GenBank/DDBJ whole genome shotgun (WGS) entry which is preliminary data.</text>
</comment>
<name>A0A4V2F4A5_9ACTN</name>
<feature type="compositionally biased region" description="Low complexity" evidence="1">
    <location>
        <begin position="43"/>
        <end position="78"/>
    </location>
</feature>
<organism evidence="2 3">
    <name type="scientific">Motilibacter rhizosphaerae</name>
    <dbReference type="NCBI Taxonomy" id="598652"/>
    <lineage>
        <taxon>Bacteria</taxon>
        <taxon>Bacillati</taxon>
        <taxon>Actinomycetota</taxon>
        <taxon>Actinomycetes</taxon>
        <taxon>Motilibacterales</taxon>
        <taxon>Motilibacteraceae</taxon>
        <taxon>Motilibacter</taxon>
    </lineage>
</organism>
<proteinExistence type="predicted"/>
<reference evidence="2 3" key="1">
    <citation type="submission" date="2019-02" db="EMBL/GenBank/DDBJ databases">
        <title>Genomic Encyclopedia of Type Strains, Phase IV (KMG-IV): sequencing the most valuable type-strain genomes for metagenomic binning, comparative biology and taxonomic classification.</title>
        <authorList>
            <person name="Goeker M."/>
        </authorList>
    </citation>
    <scope>NUCLEOTIDE SEQUENCE [LARGE SCALE GENOMIC DNA]</scope>
    <source>
        <strain evidence="2 3">DSM 45622</strain>
    </source>
</reference>
<dbReference type="SUPFAM" id="SSF51126">
    <property type="entry name" value="Pectin lyase-like"/>
    <property type="match status" value="1"/>
</dbReference>
<gene>
    <name evidence="2" type="ORF">EV189_2345</name>
</gene>
<dbReference type="OrthoDB" id="182870at2"/>
<feature type="region of interest" description="Disordered" evidence="1">
    <location>
        <begin position="166"/>
        <end position="193"/>
    </location>
</feature>
<dbReference type="EMBL" id="SGXD01000003">
    <property type="protein sequence ID" value="RZS86927.1"/>
    <property type="molecule type" value="Genomic_DNA"/>
</dbReference>
<feature type="region of interest" description="Disordered" evidence="1">
    <location>
        <begin position="33"/>
        <end position="81"/>
    </location>
</feature>
<dbReference type="InterPro" id="IPR012334">
    <property type="entry name" value="Pectin_lyas_fold"/>
</dbReference>
<dbReference type="Gene3D" id="2.160.20.10">
    <property type="entry name" value="Single-stranded right-handed beta-helix, Pectin lyase-like"/>
    <property type="match status" value="1"/>
</dbReference>
<evidence type="ECO:0000313" key="2">
    <source>
        <dbReference type="EMBL" id="RZS86927.1"/>
    </source>
</evidence>
<accession>A0A4V2F4A5</accession>
<dbReference type="AlphaFoldDB" id="A0A4V2F4A5"/>
<protein>
    <submittedName>
        <fullName evidence="2">Chondroitinase B-like protein</fullName>
    </submittedName>
</protein>
<dbReference type="InterPro" id="IPR011050">
    <property type="entry name" value="Pectin_lyase_fold/virulence"/>
</dbReference>
<keyword evidence="3" id="KW-1185">Reference proteome</keyword>